<dbReference type="Proteomes" id="UP000515135">
    <property type="component" value="Unplaced"/>
</dbReference>
<evidence type="ECO:0000256" key="1">
    <source>
        <dbReference type="ARBA" id="ARBA00004141"/>
    </source>
</evidence>
<dbReference type="AlphaFoldDB" id="A0A6P4ZFW7"/>
<evidence type="ECO:0000256" key="6">
    <source>
        <dbReference type="SAM" id="Phobius"/>
    </source>
</evidence>
<feature type="transmembrane region" description="Helical" evidence="6">
    <location>
        <begin position="237"/>
        <end position="255"/>
    </location>
</feature>
<evidence type="ECO:0000313" key="8">
    <source>
        <dbReference type="Proteomes" id="UP000515135"/>
    </source>
</evidence>
<dbReference type="PANTHER" id="PTHR23504">
    <property type="entry name" value="MAJOR FACILITATOR SUPERFAMILY DOMAIN-CONTAINING PROTEIN 10"/>
    <property type="match status" value="1"/>
</dbReference>
<evidence type="ECO:0000256" key="5">
    <source>
        <dbReference type="ARBA" id="ARBA00023136"/>
    </source>
</evidence>
<dbReference type="InterPro" id="IPR020846">
    <property type="entry name" value="MFS_dom"/>
</dbReference>
<feature type="transmembrane region" description="Helical" evidence="6">
    <location>
        <begin position="34"/>
        <end position="63"/>
    </location>
</feature>
<dbReference type="Gene3D" id="1.20.1250.20">
    <property type="entry name" value="MFS general substrate transporter like domains"/>
    <property type="match status" value="1"/>
</dbReference>
<gene>
    <name evidence="9" type="primary">LOC109481925</name>
</gene>
<keyword evidence="2" id="KW-0813">Transport</keyword>
<dbReference type="RefSeq" id="XP_019640100.1">
    <property type="nucleotide sequence ID" value="XM_019784541.1"/>
</dbReference>
<proteinExistence type="predicted"/>
<keyword evidence="8" id="KW-1185">Reference proteome</keyword>
<dbReference type="OrthoDB" id="419616at2759"/>
<dbReference type="GeneID" id="109481925"/>
<feature type="transmembrane region" description="Helical" evidence="6">
    <location>
        <begin position="267"/>
        <end position="286"/>
    </location>
</feature>
<feature type="transmembrane region" description="Helical" evidence="6">
    <location>
        <begin position="132"/>
        <end position="154"/>
    </location>
</feature>
<evidence type="ECO:0000256" key="4">
    <source>
        <dbReference type="ARBA" id="ARBA00022989"/>
    </source>
</evidence>
<dbReference type="GO" id="GO:0016020">
    <property type="term" value="C:membrane"/>
    <property type="evidence" value="ECO:0007669"/>
    <property type="project" value="UniProtKB-SubCell"/>
</dbReference>
<dbReference type="GO" id="GO:0022857">
    <property type="term" value="F:transmembrane transporter activity"/>
    <property type="evidence" value="ECO:0007669"/>
    <property type="project" value="InterPro"/>
</dbReference>
<name>A0A6P4ZFW7_BRABE</name>
<dbReference type="PROSITE" id="PS50850">
    <property type="entry name" value="MFS"/>
    <property type="match status" value="1"/>
</dbReference>
<dbReference type="KEGG" id="bbel:109481925"/>
<comment type="subcellular location">
    <subcellularLocation>
        <location evidence="1">Membrane</location>
        <topology evidence="1">Multi-pass membrane protein</topology>
    </subcellularLocation>
</comment>
<feature type="domain" description="Major facilitator superfamily (MFS) profile" evidence="7">
    <location>
        <begin position="1"/>
        <end position="403"/>
    </location>
</feature>
<dbReference type="InterPro" id="IPR036259">
    <property type="entry name" value="MFS_trans_sf"/>
</dbReference>
<evidence type="ECO:0000259" key="7">
    <source>
        <dbReference type="PROSITE" id="PS50850"/>
    </source>
</evidence>
<feature type="non-terminal residue" evidence="9">
    <location>
        <position position="1"/>
    </location>
</feature>
<dbReference type="SUPFAM" id="SSF103473">
    <property type="entry name" value="MFS general substrate transporter"/>
    <property type="match status" value="1"/>
</dbReference>
<protein>
    <submittedName>
        <fullName evidence="9">Probable peptide/nitrate transporter At3g43790</fullName>
    </submittedName>
</protein>
<accession>A0A6P4ZFW7</accession>
<evidence type="ECO:0000313" key="9">
    <source>
        <dbReference type="RefSeq" id="XP_019640100.1"/>
    </source>
</evidence>
<keyword evidence="4 6" id="KW-1133">Transmembrane helix</keyword>
<sequence length="403" mass="43647">YYTGYLTSATFTGNFIGCLVWGKLSDIVGRRPILLSSATALLVGMVLVGFSFSFVWTVCVLFLEGLLNGTIVVAKTYLYEICPPEYHSLAFSLVWVPNNVALFVGPTLGGFLACPATRFQTFDIPIFRQFPYLLPCAVVACLQFCILIVGCILLTESRGKTPKDEYIDLSEISAEDDDEKRPKESIMGILRDRLVLIPCVLYAVYALASICTNYTLLPLLLVSDPGHGGYNFGPAEVSIVLTTIAVYGTVTKATLTPYIASKISYKTLFVTGLVLYALGISLLPSMSSISGLEAMTSRAVSNQTAQSSDLIQNFTAAECSSTAYPQVMTEGYTQTAAEINATVERPLTGQCRLEGHTRETSQPPVSNALPWVWGLLLSVVLLMEQGRSFSFLASMVLVGNSGV</sequence>
<evidence type="ECO:0000256" key="2">
    <source>
        <dbReference type="ARBA" id="ARBA00022448"/>
    </source>
</evidence>
<organism evidence="8 9">
    <name type="scientific">Branchiostoma belcheri</name>
    <name type="common">Amphioxus</name>
    <dbReference type="NCBI Taxonomy" id="7741"/>
    <lineage>
        <taxon>Eukaryota</taxon>
        <taxon>Metazoa</taxon>
        <taxon>Chordata</taxon>
        <taxon>Cephalochordata</taxon>
        <taxon>Leptocardii</taxon>
        <taxon>Amphioxiformes</taxon>
        <taxon>Branchiostomatidae</taxon>
        <taxon>Branchiostoma</taxon>
    </lineage>
</organism>
<dbReference type="Pfam" id="PF07690">
    <property type="entry name" value="MFS_1"/>
    <property type="match status" value="1"/>
</dbReference>
<dbReference type="InterPro" id="IPR011701">
    <property type="entry name" value="MFS"/>
</dbReference>
<feature type="transmembrane region" description="Helical" evidence="6">
    <location>
        <begin position="6"/>
        <end position="22"/>
    </location>
</feature>
<dbReference type="PANTHER" id="PTHR23504:SF15">
    <property type="entry name" value="MAJOR FACILITATOR SUPERFAMILY (MFS) PROFILE DOMAIN-CONTAINING PROTEIN"/>
    <property type="match status" value="1"/>
</dbReference>
<evidence type="ECO:0000256" key="3">
    <source>
        <dbReference type="ARBA" id="ARBA00022692"/>
    </source>
</evidence>
<keyword evidence="3 6" id="KW-0812">Transmembrane</keyword>
<feature type="non-terminal residue" evidence="9">
    <location>
        <position position="403"/>
    </location>
</feature>
<reference evidence="9" key="1">
    <citation type="submission" date="2025-08" db="UniProtKB">
        <authorList>
            <consortium name="RefSeq"/>
        </authorList>
    </citation>
    <scope>IDENTIFICATION</scope>
    <source>
        <tissue evidence="9">Gonad</tissue>
    </source>
</reference>
<keyword evidence="5 6" id="KW-0472">Membrane</keyword>
<feature type="transmembrane region" description="Helical" evidence="6">
    <location>
        <begin position="194"/>
        <end position="217"/>
    </location>
</feature>